<dbReference type="PANTHER" id="PTHR33112">
    <property type="entry name" value="DOMAIN PROTEIN, PUTATIVE-RELATED"/>
    <property type="match status" value="1"/>
</dbReference>
<protein>
    <recommendedName>
        <fullName evidence="1">Heterokaryon incompatibility domain-containing protein</fullName>
    </recommendedName>
</protein>
<dbReference type="PANTHER" id="PTHR33112:SF16">
    <property type="entry name" value="HETEROKARYON INCOMPATIBILITY DOMAIN-CONTAINING PROTEIN"/>
    <property type="match status" value="1"/>
</dbReference>
<gene>
    <name evidence="2" type="ORF">MMYC01_202046</name>
</gene>
<evidence type="ECO:0000313" key="3">
    <source>
        <dbReference type="Proteomes" id="UP000078237"/>
    </source>
</evidence>
<dbReference type="AlphaFoldDB" id="A0A175WD06"/>
<name>A0A175WD06_9PEZI</name>
<dbReference type="EMBL" id="LCTW02000030">
    <property type="protein sequence ID" value="KXX81668.1"/>
    <property type="molecule type" value="Genomic_DNA"/>
</dbReference>
<dbReference type="Proteomes" id="UP000078237">
    <property type="component" value="Unassembled WGS sequence"/>
</dbReference>
<feature type="domain" description="Heterokaryon incompatibility" evidence="1">
    <location>
        <begin position="226"/>
        <end position="380"/>
    </location>
</feature>
<sequence length="735" mass="83701">MLTQTLLERHMRRVGNAVFDRFRHARDDLSQAVPNEYHQRQCRGCGEICKLLRWGEVQRRRDGAYQGRSSPRLLHHNYVELDLCAGVSGCDTCRTIRRAFLLEQITGHDAERLEHPNNQRPIYATLNLSPAGDSLSLAIGDPDGPLFSATVHLRTEPPLIPQDPTRGGARMRPDLAELRRIIDDCHHNHACSSKYRWSRRNPAWLLQILSGNRVRLVESPPTPVNYVVLSYSWGDPTTMPAAEWARIKGAGTKTKNGRPVVERLNPFPTWDLPETMHDAISISASLGFFYIWIDNVCIPKGTNWDVEASRMHEVYGNAAFTLVASTSTKATDHLLYDRTAWMHRSKACKLRGMWLHNAHLSLDRVRLASPVSQRAWTLQEERLSPRLLYWAGQRWYWSCPERQVSELDELACSSPTGRRAARSSPQRFLELCRTGDEHRLHEEWLDIVEAYTPRDLAEPRDRFLAIAGLAVRFYNAKAEDGAALITEEYLAGLWKDNFAKHLSWSVTTAVDSQANLQHIAPSWSWASLPLRVQTRTKHHFKPSAHFKFITVVSVDAPVTYCARASSERVKATHVNDGQAVEERGRAVKVVDVQGRFRRFIPENAQRVSWDAVERQCDNCQGFDFGAFPGQQIYVRNRADGRIVSKDAHRGEIVGQLDYVVPADDDQAKTCPIPYVREGHEMEIVCLELGESAMLLLVPNRRWGRIESYRRVGVAIGYSSRKGFFYGCEVKRVRLA</sequence>
<comment type="caution">
    <text evidence="2">The sequence shown here is derived from an EMBL/GenBank/DDBJ whole genome shotgun (WGS) entry which is preliminary data.</text>
</comment>
<organism evidence="2 3">
    <name type="scientific">Madurella mycetomatis</name>
    <dbReference type="NCBI Taxonomy" id="100816"/>
    <lineage>
        <taxon>Eukaryota</taxon>
        <taxon>Fungi</taxon>
        <taxon>Dikarya</taxon>
        <taxon>Ascomycota</taxon>
        <taxon>Pezizomycotina</taxon>
        <taxon>Sordariomycetes</taxon>
        <taxon>Sordariomycetidae</taxon>
        <taxon>Sordariales</taxon>
        <taxon>Sordariales incertae sedis</taxon>
        <taxon>Madurella</taxon>
    </lineage>
</organism>
<reference evidence="2 3" key="1">
    <citation type="journal article" date="2016" name="Genome Announc.">
        <title>Genome Sequence of Madurella mycetomatis mm55, Isolated from a Human Mycetoma Case in Sudan.</title>
        <authorList>
            <person name="Smit S."/>
            <person name="Derks M.F."/>
            <person name="Bervoets S."/>
            <person name="Fahal A."/>
            <person name="van Leeuwen W."/>
            <person name="van Belkum A."/>
            <person name="van de Sande W.W."/>
        </authorList>
    </citation>
    <scope>NUCLEOTIDE SEQUENCE [LARGE SCALE GENOMIC DNA]</scope>
    <source>
        <strain evidence="3">mm55</strain>
    </source>
</reference>
<evidence type="ECO:0000313" key="2">
    <source>
        <dbReference type="EMBL" id="KXX81668.1"/>
    </source>
</evidence>
<keyword evidence="3" id="KW-1185">Reference proteome</keyword>
<accession>A0A175WD06</accession>
<dbReference type="OrthoDB" id="3789824at2759"/>
<dbReference type="Pfam" id="PF06985">
    <property type="entry name" value="HET"/>
    <property type="match status" value="1"/>
</dbReference>
<dbReference type="InterPro" id="IPR010730">
    <property type="entry name" value="HET"/>
</dbReference>
<proteinExistence type="predicted"/>
<evidence type="ECO:0000259" key="1">
    <source>
        <dbReference type="Pfam" id="PF06985"/>
    </source>
</evidence>
<dbReference type="VEuPathDB" id="FungiDB:MMYC01_202046"/>